<protein>
    <submittedName>
        <fullName evidence="3">Uncharacterized protein</fullName>
    </submittedName>
</protein>
<dbReference type="Proteomes" id="UP000050790">
    <property type="component" value="Unassembled WGS sequence"/>
</dbReference>
<dbReference type="AlphaFoldDB" id="A0AA84ZCQ6"/>
<organism evidence="2 3">
    <name type="scientific">Schistosoma margrebowiei</name>
    <dbReference type="NCBI Taxonomy" id="48269"/>
    <lineage>
        <taxon>Eukaryota</taxon>
        <taxon>Metazoa</taxon>
        <taxon>Spiralia</taxon>
        <taxon>Lophotrochozoa</taxon>
        <taxon>Platyhelminthes</taxon>
        <taxon>Trematoda</taxon>
        <taxon>Digenea</taxon>
        <taxon>Strigeidida</taxon>
        <taxon>Schistosomatoidea</taxon>
        <taxon>Schistosomatidae</taxon>
        <taxon>Schistosoma</taxon>
    </lineage>
</organism>
<keyword evidence="1" id="KW-1133">Transmembrane helix</keyword>
<sequence length="115" mass="13715">MLQLIIRKRDIQSEEIESEVTAMTTTTIKREEKKKTFIFLVLILSRIVSQSLFSFSRFIMIQSVNEITYNETLNIFGNIVTIYVLLDKKEKKKKQQQLRDYFILVNVKFVVKYLN</sequence>
<feature type="transmembrane region" description="Helical" evidence="1">
    <location>
        <begin position="67"/>
        <end position="86"/>
    </location>
</feature>
<name>A0AA84ZCQ6_9TREM</name>
<evidence type="ECO:0000313" key="3">
    <source>
        <dbReference type="WBParaSite" id="SMRG1_24670.1"/>
    </source>
</evidence>
<dbReference type="WBParaSite" id="SMRG1_24670.1">
    <property type="protein sequence ID" value="SMRG1_24670.1"/>
    <property type="gene ID" value="SMRG1_24670"/>
</dbReference>
<keyword evidence="1" id="KW-0812">Transmembrane</keyword>
<evidence type="ECO:0000256" key="1">
    <source>
        <dbReference type="SAM" id="Phobius"/>
    </source>
</evidence>
<accession>A0AA84ZCQ6</accession>
<evidence type="ECO:0000313" key="2">
    <source>
        <dbReference type="Proteomes" id="UP000050790"/>
    </source>
</evidence>
<feature type="transmembrane region" description="Helical" evidence="1">
    <location>
        <begin position="37"/>
        <end position="61"/>
    </location>
</feature>
<reference evidence="3" key="1">
    <citation type="submission" date="2023-11" db="UniProtKB">
        <authorList>
            <consortium name="WormBaseParasite"/>
        </authorList>
    </citation>
    <scope>IDENTIFICATION</scope>
</reference>
<keyword evidence="1" id="KW-0472">Membrane</keyword>
<proteinExistence type="predicted"/>